<dbReference type="InterPro" id="IPR013325">
    <property type="entry name" value="RNA_pol_sigma_r2"/>
</dbReference>
<organism evidence="9 10">
    <name type="scientific">Tenuibacillus multivorans</name>
    <dbReference type="NCBI Taxonomy" id="237069"/>
    <lineage>
        <taxon>Bacteria</taxon>
        <taxon>Bacillati</taxon>
        <taxon>Bacillota</taxon>
        <taxon>Bacilli</taxon>
        <taxon>Bacillales</taxon>
        <taxon>Bacillaceae</taxon>
        <taxon>Tenuibacillus</taxon>
    </lineage>
</organism>
<dbReference type="SUPFAM" id="SSF88659">
    <property type="entry name" value="Sigma3 and sigma4 domains of RNA polymerase sigma factors"/>
    <property type="match status" value="1"/>
</dbReference>
<sequence>MRESFQELYDEFHQDLYQFIFYMVKDKPTTEDLVQEVYIRVLQSYDTFAGKSSQKTWLFSIARHVTIDFFRKQGRRKKRHADGFDFEQHGNLLKDNKPTPEELAEKSEEVQMMYQCLDKCSNDQRMVIILRYIQQMSIKETADILNWSTSKVKTTQHRAINALKDRMLQRKGGHEE</sequence>
<feature type="domain" description="RNA polymerase sigma-70 region 2" evidence="7">
    <location>
        <begin position="8"/>
        <end position="76"/>
    </location>
</feature>
<comment type="similarity">
    <text evidence="1 6">Belongs to the sigma-70 factor family. ECF subfamily.</text>
</comment>
<dbReference type="Pfam" id="PF04542">
    <property type="entry name" value="Sigma70_r2"/>
    <property type="match status" value="1"/>
</dbReference>
<keyword evidence="10" id="KW-1185">Reference proteome</keyword>
<dbReference type="OrthoDB" id="9794508at2"/>
<dbReference type="InterPro" id="IPR014284">
    <property type="entry name" value="RNA_pol_sigma-70_dom"/>
</dbReference>
<dbReference type="AlphaFoldDB" id="A0A1H0CXK8"/>
<accession>A0A1H0CXK8</accession>
<dbReference type="InterPro" id="IPR000838">
    <property type="entry name" value="RNA_pol_sigma70_ECF_CS"/>
</dbReference>
<evidence type="ECO:0000313" key="10">
    <source>
        <dbReference type="Proteomes" id="UP000199334"/>
    </source>
</evidence>
<proteinExistence type="inferred from homology"/>
<dbReference type="GO" id="GO:0016987">
    <property type="term" value="F:sigma factor activity"/>
    <property type="evidence" value="ECO:0007669"/>
    <property type="project" value="UniProtKB-KW"/>
</dbReference>
<evidence type="ECO:0000256" key="4">
    <source>
        <dbReference type="ARBA" id="ARBA00023125"/>
    </source>
</evidence>
<reference evidence="9 10" key="1">
    <citation type="submission" date="2016-10" db="EMBL/GenBank/DDBJ databases">
        <authorList>
            <person name="de Groot N.N."/>
        </authorList>
    </citation>
    <scope>NUCLEOTIDE SEQUENCE [LARGE SCALE GENOMIC DNA]</scope>
    <source>
        <strain evidence="9 10">CGMCC 1.3442</strain>
    </source>
</reference>
<evidence type="ECO:0000259" key="7">
    <source>
        <dbReference type="Pfam" id="PF04542"/>
    </source>
</evidence>
<evidence type="ECO:0000259" key="8">
    <source>
        <dbReference type="Pfam" id="PF08281"/>
    </source>
</evidence>
<dbReference type="PANTHER" id="PTHR43133">
    <property type="entry name" value="RNA POLYMERASE ECF-TYPE SIGMA FACTO"/>
    <property type="match status" value="1"/>
</dbReference>
<keyword evidence="4 6" id="KW-0238">DNA-binding</keyword>
<keyword evidence="2 6" id="KW-0805">Transcription regulation</keyword>
<dbReference type="Pfam" id="PF08281">
    <property type="entry name" value="Sigma70_r4_2"/>
    <property type="match status" value="1"/>
</dbReference>
<dbReference type="GO" id="GO:0006950">
    <property type="term" value="P:response to stress"/>
    <property type="evidence" value="ECO:0007669"/>
    <property type="project" value="UniProtKB-ARBA"/>
</dbReference>
<evidence type="ECO:0000256" key="5">
    <source>
        <dbReference type="ARBA" id="ARBA00023163"/>
    </source>
</evidence>
<dbReference type="PANTHER" id="PTHR43133:SF60">
    <property type="entry name" value="RNA POLYMERASE SIGMA FACTOR SIGV"/>
    <property type="match status" value="1"/>
</dbReference>
<feature type="domain" description="RNA polymerase sigma factor 70 region 4 type 2" evidence="8">
    <location>
        <begin position="112"/>
        <end position="162"/>
    </location>
</feature>
<gene>
    <name evidence="9" type="ORF">SAMN05216498_2711</name>
</gene>
<dbReference type="RefSeq" id="WP_093857117.1">
    <property type="nucleotide sequence ID" value="NZ_BJVZ01000002.1"/>
</dbReference>
<evidence type="ECO:0000256" key="2">
    <source>
        <dbReference type="ARBA" id="ARBA00023015"/>
    </source>
</evidence>
<dbReference type="SUPFAM" id="SSF88946">
    <property type="entry name" value="Sigma2 domain of RNA polymerase sigma factors"/>
    <property type="match status" value="1"/>
</dbReference>
<dbReference type="InterPro" id="IPR036388">
    <property type="entry name" value="WH-like_DNA-bd_sf"/>
</dbReference>
<dbReference type="InterPro" id="IPR013324">
    <property type="entry name" value="RNA_pol_sigma_r3/r4-like"/>
</dbReference>
<protein>
    <recommendedName>
        <fullName evidence="6">RNA polymerase sigma factor</fullName>
    </recommendedName>
</protein>
<evidence type="ECO:0000256" key="1">
    <source>
        <dbReference type="ARBA" id="ARBA00010641"/>
    </source>
</evidence>
<keyword evidence="5 6" id="KW-0804">Transcription</keyword>
<evidence type="ECO:0000256" key="3">
    <source>
        <dbReference type="ARBA" id="ARBA00023082"/>
    </source>
</evidence>
<keyword evidence="3 6" id="KW-0731">Sigma factor</keyword>
<dbReference type="NCBIfam" id="TIGR02937">
    <property type="entry name" value="sigma70-ECF"/>
    <property type="match status" value="1"/>
</dbReference>
<dbReference type="InterPro" id="IPR007627">
    <property type="entry name" value="RNA_pol_sigma70_r2"/>
</dbReference>
<evidence type="ECO:0000256" key="6">
    <source>
        <dbReference type="RuleBase" id="RU000716"/>
    </source>
</evidence>
<dbReference type="InterPro" id="IPR013249">
    <property type="entry name" value="RNA_pol_sigma70_r4_t2"/>
</dbReference>
<name>A0A1H0CXK8_9BACI</name>
<evidence type="ECO:0000313" key="9">
    <source>
        <dbReference type="EMBL" id="SDN62642.1"/>
    </source>
</evidence>
<dbReference type="STRING" id="237069.SAMN05216498_2711"/>
<dbReference type="Gene3D" id="1.10.1740.10">
    <property type="match status" value="1"/>
</dbReference>
<dbReference type="EMBL" id="FNIG01000006">
    <property type="protein sequence ID" value="SDN62642.1"/>
    <property type="molecule type" value="Genomic_DNA"/>
</dbReference>
<dbReference type="Proteomes" id="UP000199334">
    <property type="component" value="Unassembled WGS sequence"/>
</dbReference>
<dbReference type="Gene3D" id="1.10.10.10">
    <property type="entry name" value="Winged helix-like DNA-binding domain superfamily/Winged helix DNA-binding domain"/>
    <property type="match status" value="1"/>
</dbReference>
<dbReference type="CDD" id="cd06171">
    <property type="entry name" value="Sigma70_r4"/>
    <property type="match status" value="1"/>
</dbReference>
<dbReference type="PROSITE" id="PS01063">
    <property type="entry name" value="SIGMA70_ECF"/>
    <property type="match status" value="1"/>
</dbReference>
<dbReference type="GO" id="GO:0006352">
    <property type="term" value="P:DNA-templated transcription initiation"/>
    <property type="evidence" value="ECO:0007669"/>
    <property type="project" value="InterPro"/>
</dbReference>
<dbReference type="GO" id="GO:0003677">
    <property type="term" value="F:DNA binding"/>
    <property type="evidence" value="ECO:0007669"/>
    <property type="project" value="UniProtKB-KW"/>
</dbReference>
<dbReference type="InterPro" id="IPR039425">
    <property type="entry name" value="RNA_pol_sigma-70-like"/>
</dbReference>